<protein>
    <submittedName>
        <fullName evidence="2">Uncharacterized protein</fullName>
    </submittedName>
</protein>
<reference evidence="2" key="1">
    <citation type="submission" date="2018-11" db="EMBL/GenBank/DDBJ databases">
        <authorList>
            <consortium name="Pathogen Informatics"/>
        </authorList>
    </citation>
    <scope>NUCLEOTIDE SEQUENCE</scope>
</reference>
<feature type="transmembrane region" description="Helical" evidence="1">
    <location>
        <begin position="30"/>
        <end position="49"/>
    </location>
</feature>
<evidence type="ECO:0000256" key="1">
    <source>
        <dbReference type="SAM" id="Phobius"/>
    </source>
</evidence>
<proteinExistence type="predicted"/>
<keyword evidence="3" id="KW-1185">Reference proteome</keyword>
<organism evidence="2 3">
    <name type="scientific">Protopolystoma xenopodis</name>
    <dbReference type="NCBI Taxonomy" id="117903"/>
    <lineage>
        <taxon>Eukaryota</taxon>
        <taxon>Metazoa</taxon>
        <taxon>Spiralia</taxon>
        <taxon>Lophotrochozoa</taxon>
        <taxon>Platyhelminthes</taxon>
        <taxon>Monogenea</taxon>
        <taxon>Polyopisthocotylea</taxon>
        <taxon>Polystomatidea</taxon>
        <taxon>Polystomatidae</taxon>
        <taxon>Protopolystoma</taxon>
    </lineage>
</organism>
<comment type="caution">
    <text evidence="2">The sequence shown here is derived from an EMBL/GenBank/DDBJ whole genome shotgun (WGS) entry which is preliminary data.</text>
</comment>
<keyword evidence="1" id="KW-1133">Transmembrane helix</keyword>
<dbReference type="AlphaFoldDB" id="A0A3S5BQ79"/>
<name>A0A3S5BQ79_9PLAT</name>
<evidence type="ECO:0000313" key="3">
    <source>
        <dbReference type="Proteomes" id="UP000784294"/>
    </source>
</evidence>
<keyword evidence="1" id="KW-0812">Transmembrane</keyword>
<gene>
    <name evidence="2" type="ORF">PXEA_LOCUS6695</name>
</gene>
<sequence>MARIAALEERELAAALSKARDHNTCASLKFLSNFFSLLCIPIYLPMALFSHNMSVSLGLEQAIGEGVQKDGRKSGNIAVRAQTNVPDSESVRLVCLISSLVCAYKSREMLKIRLNNRV</sequence>
<dbReference type="Proteomes" id="UP000784294">
    <property type="component" value="Unassembled WGS sequence"/>
</dbReference>
<evidence type="ECO:0000313" key="2">
    <source>
        <dbReference type="EMBL" id="VEL13255.1"/>
    </source>
</evidence>
<keyword evidence="1" id="KW-0472">Membrane</keyword>
<dbReference type="EMBL" id="CAAALY010017204">
    <property type="protein sequence ID" value="VEL13255.1"/>
    <property type="molecule type" value="Genomic_DNA"/>
</dbReference>
<accession>A0A3S5BQ79</accession>